<dbReference type="AlphaFoldDB" id="E5A4C0"/>
<evidence type="ECO:0000313" key="1">
    <source>
        <dbReference type="EMBL" id="CBX98465.1"/>
    </source>
</evidence>
<sequence>MSRTAIQIRCIEIGGHWVLQVSLSYRPRLHNSPIYPLAMLEKFRLVYMIEVGEFLQAVTVPLLKWREATNAVDARFTIAYKSD</sequence>
<reference evidence="2" key="1">
    <citation type="journal article" date="2011" name="Nat. Commun.">
        <title>Effector diversification within compartments of the Leptosphaeria maculans genome affected by Repeat-Induced Point mutations.</title>
        <authorList>
            <person name="Rouxel T."/>
            <person name="Grandaubert J."/>
            <person name="Hane J.K."/>
            <person name="Hoede C."/>
            <person name="van de Wouw A.P."/>
            <person name="Couloux A."/>
            <person name="Dominguez V."/>
            <person name="Anthouard V."/>
            <person name="Bally P."/>
            <person name="Bourras S."/>
            <person name="Cozijnsen A.J."/>
            <person name="Ciuffetti L.M."/>
            <person name="Degrave A."/>
            <person name="Dilmaghani A."/>
            <person name="Duret L."/>
            <person name="Fudal I."/>
            <person name="Goodwin S.B."/>
            <person name="Gout L."/>
            <person name="Glaser N."/>
            <person name="Linglin J."/>
            <person name="Kema G.H.J."/>
            <person name="Lapalu N."/>
            <person name="Lawrence C.B."/>
            <person name="May K."/>
            <person name="Meyer M."/>
            <person name="Ollivier B."/>
            <person name="Poulain J."/>
            <person name="Schoch C.L."/>
            <person name="Simon A."/>
            <person name="Spatafora J.W."/>
            <person name="Stachowiak A."/>
            <person name="Turgeon B.G."/>
            <person name="Tyler B.M."/>
            <person name="Vincent D."/>
            <person name="Weissenbach J."/>
            <person name="Amselem J."/>
            <person name="Quesneville H."/>
            <person name="Oliver R.P."/>
            <person name="Wincker P."/>
            <person name="Balesdent M.-H."/>
            <person name="Howlett B.J."/>
        </authorList>
    </citation>
    <scope>NUCLEOTIDE SEQUENCE [LARGE SCALE GENOMIC DNA]</scope>
    <source>
        <strain evidence="2">JN3 / isolate v23.1.3 / race Av1-4-5-6-7-8</strain>
    </source>
</reference>
<name>E5A4C0_LEPMJ</name>
<dbReference type="HOGENOM" id="CLU_2542991_0_0_1"/>
<dbReference type="VEuPathDB" id="FungiDB:LEMA_uP098740.1"/>
<protein>
    <submittedName>
        <fullName evidence="1">Predicted protein</fullName>
    </submittedName>
</protein>
<accession>E5A4C0</accession>
<dbReference type="EMBL" id="FP929133">
    <property type="protein sequence ID" value="CBX98465.1"/>
    <property type="molecule type" value="Genomic_DNA"/>
</dbReference>
<dbReference type="Proteomes" id="UP000002668">
    <property type="component" value="Genome"/>
</dbReference>
<proteinExistence type="predicted"/>
<keyword evidence="2" id="KW-1185">Reference proteome</keyword>
<dbReference type="InParanoid" id="E5A4C0"/>
<gene>
    <name evidence="1" type="ORF">LEMA_uP098740.1</name>
</gene>
<organism evidence="2">
    <name type="scientific">Leptosphaeria maculans (strain JN3 / isolate v23.1.3 / race Av1-4-5-6-7-8)</name>
    <name type="common">Blackleg fungus</name>
    <name type="synonym">Phoma lingam</name>
    <dbReference type="NCBI Taxonomy" id="985895"/>
    <lineage>
        <taxon>Eukaryota</taxon>
        <taxon>Fungi</taxon>
        <taxon>Dikarya</taxon>
        <taxon>Ascomycota</taxon>
        <taxon>Pezizomycotina</taxon>
        <taxon>Dothideomycetes</taxon>
        <taxon>Pleosporomycetidae</taxon>
        <taxon>Pleosporales</taxon>
        <taxon>Pleosporineae</taxon>
        <taxon>Leptosphaeriaceae</taxon>
        <taxon>Plenodomus</taxon>
        <taxon>Plenodomus lingam/Leptosphaeria maculans species complex</taxon>
    </lineage>
</organism>
<evidence type="ECO:0000313" key="2">
    <source>
        <dbReference type="Proteomes" id="UP000002668"/>
    </source>
</evidence>